<evidence type="ECO:0000313" key="1">
    <source>
        <dbReference type="EMBL" id="OCH88124.1"/>
    </source>
</evidence>
<proteinExistence type="predicted"/>
<dbReference type="EMBL" id="KV722461">
    <property type="protein sequence ID" value="OCH88124.1"/>
    <property type="molecule type" value="Genomic_DNA"/>
</dbReference>
<evidence type="ECO:0000313" key="2">
    <source>
        <dbReference type="Proteomes" id="UP000250043"/>
    </source>
</evidence>
<keyword evidence="2" id="KW-1185">Reference proteome</keyword>
<gene>
    <name evidence="1" type="ORF">OBBRIDRAFT_108834</name>
</gene>
<accession>A0A8E2AU84</accession>
<reference evidence="1 2" key="1">
    <citation type="submission" date="2016-07" db="EMBL/GenBank/DDBJ databases">
        <title>Draft genome of the white-rot fungus Obba rivulosa 3A-2.</title>
        <authorList>
            <consortium name="DOE Joint Genome Institute"/>
            <person name="Miettinen O."/>
            <person name="Riley R."/>
            <person name="Acob R."/>
            <person name="Barry K."/>
            <person name="Cullen D."/>
            <person name="De Vries R."/>
            <person name="Hainaut M."/>
            <person name="Hatakka A."/>
            <person name="Henrissat B."/>
            <person name="Hilden K."/>
            <person name="Kuo R."/>
            <person name="Labutti K."/>
            <person name="Lipzen A."/>
            <person name="Makela M.R."/>
            <person name="Sandor L."/>
            <person name="Spatafora J.W."/>
            <person name="Grigoriev I.V."/>
            <person name="Hibbett D.S."/>
        </authorList>
    </citation>
    <scope>NUCLEOTIDE SEQUENCE [LARGE SCALE GENOMIC DNA]</scope>
    <source>
        <strain evidence="1 2">3A-2</strain>
    </source>
</reference>
<dbReference type="AlphaFoldDB" id="A0A8E2AU84"/>
<sequence>MCGTDGFLWRLARVDSLSNLYLMSRSLRRWLSWPGDSCTDESGPCALSTSTSVTYCVLCVCRTLVVSRGGIMIVQRRQKTLSTHDGHGPQSNCCIFSSLTNSMVTTCDLS</sequence>
<dbReference type="Proteomes" id="UP000250043">
    <property type="component" value="Unassembled WGS sequence"/>
</dbReference>
<protein>
    <submittedName>
        <fullName evidence="1">Uncharacterized protein</fullName>
    </submittedName>
</protein>
<name>A0A8E2AU84_9APHY</name>
<organism evidence="1 2">
    <name type="scientific">Obba rivulosa</name>
    <dbReference type="NCBI Taxonomy" id="1052685"/>
    <lineage>
        <taxon>Eukaryota</taxon>
        <taxon>Fungi</taxon>
        <taxon>Dikarya</taxon>
        <taxon>Basidiomycota</taxon>
        <taxon>Agaricomycotina</taxon>
        <taxon>Agaricomycetes</taxon>
        <taxon>Polyporales</taxon>
        <taxon>Gelatoporiaceae</taxon>
        <taxon>Obba</taxon>
    </lineage>
</organism>